<feature type="signal peptide" evidence="1">
    <location>
        <begin position="1"/>
        <end position="25"/>
    </location>
</feature>
<comment type="caution">
    <text evidence="2">The sequence shown here is derived from an EMBL/GenBank/DDBJ whole genome shotgun (WGS) entry which is preliminary data.</text>
</comment>
<dbReference type="OrthoDB" id="1522549at2"/>
<evidence type="ECO:0000313" key="3">
    <source>
        <dbReference type="Proteomes" id="UP000031408"/>
    </source>
</evidence>
<organism evidence="2 3">
    <name type="scientific">Flavihumibacter solisilvae</name>
    <dbReference type="NCBI Taxonomy" id="1349421"/>
    <lineage>
        <taxon>Bacteria</taxon>
        <taxon>Pseudomonadati</taxon>
        <taxon>Bacteroidota</taxon>
        <taxon>Chitinophagia</taxon>
        <taxon>Chitinophagales</taxon>
        <taxon>Chitinophagaceae</taxon>
        <taxon>Flavihumibacter</taxon>
    </lineage>
</organism>
<dbReference type="EMBL" id="JSVC01000015">
    <property type="protein sequence ID" value="KIC94152.1"/>
    <property type="molecule type" value="Genomic_DNA"/>
</dbReference>
<feature type="chain" id="PRO_5002135361" description="Tetratricopeptide repeat protein" evidence="1">
    <location>
        <begin position="26"/>
        <end position="995"/>
    </location>
</feature>
<dbReference type="AlphaFoldDB" id="A0A0C1L2C2"/>
<dbReference type="STRING" id="1349421.OI18_14320"/>
<accession>A0A0C1L2C2</accession>
<dbReference type="RefSeq" id="WP_039140808.1">
    <property type="nucleotide sequence ID" value="NZ_JSVC01000015.1"/>
</dbReference>
<evidence type="ECO:0000313" key="2">
    <source>
        <dbReference type="EMBL" id="KIC94152.1"/>
    </source>
</evidence>
<sequence length="995" mass="113336">MINTQGTRILISFLICLSCFLPGLAQPTLDPDLKKPAKYENRTLRAEKTGQKKFNAPRRFFQNTYTHYNFFFNAREKLNRVLDNARAQQIDRYTELLSFYNYSLENTSSQQTELDSVIYKVNAGIFLHDLRSDWMDNLYLLMGQAYYYRNTLDTAYMTFQYMNYAFSPKEEDGYDKVIGSNANEGGSVMKVSTVEKRNVIDKALSEPPSRNDALIWLVRTHITRNEMPQAATLIQTLRHDPTFPKRLHNSLDEVSAYWFYTASQYDSAAYYLEKALPVAYDKKELARWEYLLGQLYSRAGKTALAKDAFERCIKHTMNPVMEVAAQLQATQQITGINDVDWQAAIAALEKMARKERYTNYRDLIYYTIGQIEVRRGMIPAAQAHLLKSVKYSTVNPDQKTRSYQLLGDLSFNQKEYVPAKNYYDSVEMGYLPEAEAQALTARLEGLEVVASNYYVINRQDSLQRLAAMPEDKRNDILTRYLRQLRKQRGLKDDDLSGAQQAGGPVFVPAGNTVPSDLFVTYNSGEWYFYNNSLKSRGFTEFRNKWGNRPNTDNWRRSNSVSNVTFNKEIKTEEAEAAAEDAELSLEALIAKLPITPEQQKVSNDSILQSQYMLANTIQNSFEDYATAAVNYEGLLDRFPASSKEAEILYQLSICYQMLGKTADLDRVKQKLAKEHPETREAKLAADPVKAQEEENAHVKGATVSYSHVYDLFIEGNFDGAIAAKAIADSIYGSNFWTPQLLYIEAIYHIKKRDDNQAINVLQLLIGQFPDHPIAEKAKNLISVVQRRAEIEDYLTKLEIQRPAEDSVVTLEEKAVAAPVEKKPEAVTPDPREAKAVQPKTELPAVKPVPGITDSSRLKKEAPAVPTGTAFSRHAAQPHFVVIVLENVDPVYVNETRNAFNRYNKENYYTVPMNVTIVGLTDQVKMVAIKGLANEQAARDYIVKAKAQASKDIIPWLKADKYYFIPVAESNMDLLMNNKDLPAYRNFLKQLFPSEF</sequence>
<dbReference type="Gene3D" id="1.25.40.10">
    <property type="entry name" value="Tetratricopeptide repeat domain"/>
    <property type="match status" value="4"/>
</dbReference>
<evidence type="ECO:0000256" key="1">
    <source>
        <dbReference type="SAM" id="SignalP"/>
    </source>
</evidence>
<dbReference type="Proteomes" id="UP000031408">
    <property type="component" value="Unassembled WGS sequence"/>
</dbReference>
<keyword evidence="3" id="KW-1185">Reference proteome</keyword>
<gene>
    <name evidence="2" type="ORF">OI18_14320</name>
</gene>
<proteinExistence type="predicted"/>
<reference evidence="2 3" key="1">
    <citation type="submission" date="2014-11" db="EMBL/GenBank/DDBJ databases">
        <title>Genome sequence of Flavihumibacter solisilvae 3-3.</title>
        <authorList>
            <person name="Zhou G."/>
            <person name="Li M."/>
            <person name="Wang G."/>
        </authorList>
    </citation>
    <scope>NUCLEOTIDE SEQUENCE [LARGE SCALE GENOMIC DNA]</scope>
    <source>
        <strain evidence="2 3">3-3</strain>
    </source>
</reference>
<keyword evidence="1" id="KW-0732">Signal</keyword>
<protein>
    <recommendedName>
        <fullName evidence="4">Tetratricopeptide repeat protein</fullName>
    </recommendedName>
</protein>
<evidence type="ECO:0008006" key="4">
    <source>
        <dbReference type="Google" id="ProtNLM"/>
    </source>
</evidence>
<dbReference type="InterPro" id="IPR011990">
    <property type="entry name" value="TPR-like_helical_dom_sf"/>
</dbReference>
<dbReference type="SUPFAM" id="SSF48452">
    <property type="entry name" value="TPR-like"/>
    <property type="match status" value="2"/>
</dbReference>
<name>A0A0C1L2C2_9BACT</name>